<accession>A0A6H1NWI6</accession>
<organism evidence="1 2">
    <name type="scientific">Priestia megaterium</name>
    <name type="common">Bacillus megaterium</name>
    <dbReference type="NCBI Taxonomy" id="1404"/>
    <lineage>
        <taxon>Bacteria</taxon>
        <taxon>Bacillati</taxon>
        <taxon>Bacillota</taxon>
        <taxon>Bacilli</taxon>
        <taxon>Bacillales</taxon>
        <taxon>Bacillaceae</taxon>
        <taxon>Priestia</taxon>
    </lineage>
</organism>
<evidence type="ECO:0000313" key="1">
    <source>
        <dbReference type="EMBL" id="QIZ05567.1"/>
    </source>
</evidence>
<reference evidence="1 2" key="2">
    <citation type="submission" date="2020-04" db="EMBL/GenBank/DDBJ databases">
        <authorList>
            <person name="Fomenkov A."/>
            <person name="Anton B.P."/>
            <person name="Roberts R.J."/>
        </authorList>
    </citation>
    <scope>NUCLEOTIDE SEQUENCE [LARGE SCALE GENOMIC DNA]</scope>
    <source>
        <strain evidence="1 2">S2</strain>
    </source>
</reference>
<gene>
    <name evidence="1" type="ORF">HFZ78_01430</name>
</gene>
<name>A0A6H1NWI6_PRIMG</name>
<protein>
    <submittedName>
        <fullName evidence="1">Uncharacterized protein</fullName>
    </submittedName>
</protein>
<sequence length="57" mass="6717">MDVPFTSKEVITQIQKLQNQGDSLRKKEVKQLYPDLMRSALYYYPSWQHAIEESKVG</sequence>
<proteinExistence type="predicted"/>
<evidence type="ECO:0000313" key="2">
    <source>
        <dbReference type="Proteomes" id="UP000501868"/>
    </source>
</evidence>
<reference evidence="1 2" key="1">
    <citation type="submission" date="2020-04" db="EMBL/GenBank/DDBJ databases">
        <title>Genome-Wide Identification of 5-Methylcytosine Sites in Bacterial Genomes By High-Throughput Sequencing of MspJI Restriction Fragments.</title>
        <authorList>
            <person name="Wu V."/>
        </authorList>
    </citation>
    <scope>NUCLEOTIDE SEQUENCE [LARGE SCALE GENOMIC DNA]</scope>
    <source>
        <strain evidence="1 2">S2</strain>
    </source>
</reference>
<dbReference type="Proteomes" id="UP000501868">
    <property type="component" value="Chromosome"/>
</dbReference>
<dbReference type="EMBL" id="CP051128">
    <property type="protein sequence ID" value="QIZ05567.1"/>
    <property type="molecule type" value="Genomic_DNA"/>
</dbReference>
<dbReference type="AlphaFoldDB" id="A0A6H1NWI6"/>